<dbReference type="InterPro" id="IPR040398">
    <property type="entry name" value="Not1"/>
</dbReference>
<evidence type="ECO:0000256" key="4">
    <source>
        <dbReference type="ARBA" id="ARBA00023163"/>
    </source>
</evidence>
<evidence type="ECO:0000256" key="1">
    <source>
        <dbReference type="ARBA" id="ARBA00004123"/>
    </source>
</evidence>
<feature type="domain" description="CCR4-NOT transcription complex subunit 1 TTP binding" evidence="12">
    <location>
        <begin position="695"/>
        <end position="853"/>
    </location>
</feature>
<dbReference type="GO" id="GO:0017148">
    <property type="term" value="P:negative regulation of translation"/>
    <property type="evidence" value="ECO:0007669"/>
    <property type="project" value="InterPro"/>
</dbReference>
<dbReference type="EMBL" id="KZ303506">
    <property type="protein sequence ID" value="PIA15624.1"/>
    <property type="molecule type" value="Genomic_DNA"/>
</dbReference>
<evidence type="ECO:0000259" key="12">
    <source>
        <dbReference type="Pfam" id="PF16417"/>
    </source>
</evidence>
<sequence>MLAFVFYTLHYDYTLEAFCTQHTDSDSACDRKSIDSSTATSIFKLVSTLCAKNFETSAQQISEASIFTQLYKKDKLALLCCMLIELLAKLVQHKGHSVIVWHLRSLFLVHALLSCPDTKHFVAADFETIEAVIEGTLASVANSATASALVLQAVGTLYESSIECISGVDIAFIRQHCVEHVARFLCKDYWASLAVISSLAKTDSVQTLQQEKTSLLSLLFRLPKEKQGASASKDQILPFAIANLAVTSGSPLSSNFAGITALSSMGLAEQFIQTGSHVSALDIIAKYTQQQQRHERQSTDNNGTGKVNAGDGQNNQATLFTVDDVSRAIALIASNTSEEEGWKADEFAAGITKYCPSLSWEDVIYRLPYSNLNVKHEQGAAFVINAFLTATAGQNRTFPYSFMYEIWPDASAQVAFLRSALRCSSVSAHLLDKHMPAISADPLDTLYRVYHPEFTRMIASPWNSLSLILVLSHLLDSKASEDARALMETGILREPVLVTLALARLKIQHPRLQALLQQNVARFLKREFGHNGLFFELFRIFEKKMMLAFFCNLHRKDSSFTRHILDALVDLGMASDMLLIPRREDIMMLDFTVELAVFASRRGLVAFETWFPGLLAELGSDMLHASLEILHSKLQVEAARQRGEDQGAAAYTSTELTTIFKALGVMAMSPNNAANLKALYAQFVELVAELERAESEHSADEGRIEKEAEGLFLQLYRGELSVDQMADMLEGLRDSLKIHKRKTFAHVVQYPLEEFSFFDNYPDKELTVTGQLVGVLIQRHMLSPASEPDILDMLIKALHQPQTSKSFHFGMTALQTCQSRMEQLPVFCTTIFQIPGFCQDSNAPVVKLIQSIIGSALPTRGTKTGSTVGASLSGATPVPGVDSTGEVAFDHTGGLVGASLGRPMFQSVNPSPLPLLGEPFSEPSEDTKDKIQFAVNNLARSNLRDKTSEVDKVLQPTHFTWFSQEIVVKRASQEPNYHSLYLLFVEALARPLLTKCILRETLVSIARLLNAESTISSSRDRSYLKNLGAWLGGITLAQNQPILRENVSFKDLLCEGYAGNRLIVAIPFVCKVLEQAARSTIFHPPNPWLMGIMGVLSELYVTASLKLNLTFEIEVLCKALGLDVKEIPPTAVLRSRPAHRAMETLTTELAKATIGGDGVGAAAGADGIASPPGAGAVQVPVISGTDITVDILSVLSQHASFHAADALFSQQPTMKKMFYMLTERMIREIIPIHVARSIYVAVSCTRDTILKDFCGEPNEEHVHRAAQVMARGLAGALAVSLCREQLKSKLYLTMREFLIGHSLPEQSANTVAVGLVADNLDLACAIAEKEAIERASLQIDSLLSDSYVARKRTRERTGQPYYDMARFGRLTYPAGFPELLKVRLNGLQPGHLRIYEDFTQIPHFFSQINSGAQGASDTSSALGHGRSTVDGGVSAVAPVDLATTAASEGAAKFSAAQCFERFAVIIGDLDKIVANVGPGVLLSQLPSQHEACLYARDILILAARSASPDDTAMDFAQALVNYLYRSETRLGVELYVLLLARMCEMSGRVAKEVTSWLAFADDERKFNVPATIALINEGLVSVDDEDEQLGRLIKANRPAAIDFAARLLRKGLIDGALSSGIRSFAKTIQGFMKLAQSGRAPQSVAQLLEDIQDLQQQQPPPIVNGEARPSSGATGRLNETASYQNILYNWTRVYDHPAAGEAELTTLVQQLLQQVPLHVTGVKAAFFRACVEAALSFYDQSAALGRTALGGAACYQVADALVKLVVYLTKLGERGDLKPVRMFLSSVVLVIVHTHATSPDVFGAYQKPFFRLLCGLLSEAHAARRDADAWCTREVFRGIIELLGEALQLLTPARVPGFSFVWLMLVSHRFFFPCLAEDRASWPLAAGLLESQLQFLEPFTVTGQITESLKLLYRGVICVILVVLHDYPEFLASYALQLCDAVPSNCVQLRNLLLSAYPRDMRLPEPLTPNLKIDLLADISRSPDIPFDHAAPLEPTHLRAELESFIHTQQPTGFEASVIDKLRTISSPETTLQTEGKQDVVHYSVAATNALVLHAAVVITCIEDEVEREAAQRTALGLFQSILAEADAECRYLVVNGMANQLRFPSSHTYLYSRVILALFSKCGEDVRECIARVLIERILVNRPFPWGLLVTLIELLRNPFYAFWSHEFTRISPQIAEILSAVAKSIHATETQSQADSVVGHGHQPQSS</sequence>
<keyword evidence="2" id="KW-0678">Repressor</keyword>
<dbReference type="GO" id="GO:0000932">
    <property type="term" value="C:P-body"/>
    <property type="evidence" value="ECO:0007669"/>
    <property type="project" value="TreeGrafter"/>
</dbReference>
<proteinExistence type="predicted"/>
<dbReference type="InterPro" id="IPR024557">
    <property type="entry name" value="CNOT1_dom_4"/>
</dbReference>
<dbReference type="STRING" id="763665.A0A2G5B9E0"/>
<dbReference type="InterPro" id="IPR007196">
    <property type="entry name" value="CCR4-Not_Not1_C"/>
</dbReference>
<feature type="domain" description="CCR4-NOT transcription complex subunit 1" evidence="10">
    <location>
        <begin position="1212"/>
        <end position="1354"/>
    </location>
</feature>
<dbReference type="Pfam" id="PF16415">
    <property type="entry name" value="CNOT1_CAF1_bind"/>
    <property type="match status" value="1"/>
</dbReference>
<dbReference type="FunFam" id="1.25.40.180:FF:000012">
    <property type="entry name" value="Ccr4-Not transcription complex subunit"/>
    <property type="match status" value="1"/>
</dbReference>
<keyword evidence="5" id="KW-0539">Nucleus</keyword>
<protein>
    <recommendedName>
        <fullName evidence="7">General negative regulator of transcription subunit 1</fullName>
    </recommendedName>
</protein>
<evidence type="ECO:0000256" key="5">
    <source>
        <dbReference type="ARBA" id="ARBA00023242"/>
    </source>
</evidence>
<gene>
    <name evidence="15" type="ORF">COEREDRAFT_87807</name>
</gene>
<dbReference type="Gene3D" id="1.25.40.180">
    <property type="match status" value="1"/>
</dbReference>
<evidence type="ECO:0000259" key="10">
    <source>
        <dbReference type="Pfam" id="PF12842"/>
    </source>
</evidence>
<dbReference type="Gene3D" id="1.25.40.790">
    <property type="match status" value="1"/>
</dbReference>
<dbReference type="OrthoDB" id="1933107at2759"/>
<dbReference type="CDD" id="cd20710">
    <property type="entry name" value="NOT1_connector"/>
    <property type="match status" value="1"/>
</dbReference>
<evidence type="ECO:0000259" key="11">
    <source>
        <dbReference type="Pfam" id="PF16415"/>
    </source>
</evidence>
<evidence type="ECO:0000256" key="3">
    <source>
        <dbReference type="ARBA" id="ARBA00023015"/>
    </source>
</evidence>
<evidence type="ECO:0000259" key="9">
    <source>
        <dbReference type="Pfam" id="PF04054"/>
    </source>
</evidence>
<evidence type="ECO:0000259" key="13">
    <source>
        <dbReference type="Pfam" id="PF16418"/>
    </source>
</evidence>
<feature type="domain" description="CCR4-Not complex component Not1 C-terminal" evidence="9">
    <location>
        <begin position="1834"/>
        <end position="2183"/>
    </location>
</feature>
<feature type="domain" description="CCR4-NOT transcription complex subunit 1 HEAT repeat" evidence="13">
    <location>
        <begin position="516"/>
        <end position="653"/>
    </location>
</feature>
<dbReference type="Pfam" id="PF25097">
    <property type="entry name" value="ARM_Cnot1"/>
    <property type="match status" value="1"/>
</dbReference>
<dbReference type="GO" id="GO:0005634">
    <property type="term" value="C:nucleus"/>
    <property type="evidence" value="ECO:0007669"/>
    <property type="project" value="UniProtKB-SubCell"/>
</dbReference>
<dbReference type="Pfam" id="PF04054">
    <property type="entry name" value="Not1"/>
    <property type="match status" value="1"/>
</dbReference>
<feature type="compositionally biased region" description="Polar residues" evidence="8">
    <location>
        <begin position="299"/>
        <end position="314"/>
    </location>
</feature>
<evidence type="ECO:0000256" key="2">
    <source>
        <dbReference type="ARBA" id="ARBA00022491"/>
    </source>
</evidence>
<dbReference type="Pfam" id="PF16418">
    <property type="entry name" value="CNOT1_HEAT"/>
    <property type="match status" value="1"/>
</dbReference>
<dbReference type="PANTHER" id="PTHR13162:SF8">
    <property type="entry name" value="CCR4-NOT TRANSCRIPTION COMPLEX SUBUNIT 1"/>
    <property type="match status" value="1"/>
</dbReference>
<reference evidence="15 16" key="1">
    <citation type="journal article" date="2015" name="Genome Biol. Evol.">
        <title>Phylogenomic analyses indicate that early fungi evolved digesting cell walls of algal ancestors of land plants.</title>
        <authorList>
            <person name="Chang Y."/>
            <person name="Wang S."/>
            <person name="Sekimoto S."/>
            <person name="Aerts A.L."/>
            <person name="Choi C."/>
            <person name="Clum A."/>
            <person name="LaButti K.M."/>
            <person name="Lindquist E.A."/>
            <person name="Yee Ngan C."/>
            <person name="Ohm R.A."/>
            <person name="Salamov A.A."/>
            <person name="Grigoriev I.V."/>
            <person name="Spatafora J.W."/>
            <person name="Berbee M.L."/>
        </authorList>
    </citation>
    <scope>NUCLEOTIDE SEQUENCE [LARGE SCALE GENOMIC DNA]</scope>
    <source>
        <strain evidence="15 16">NRRL 1564</strain>
    </source>
</reference>
<dbReference type="Pfam" id="PF16417">
    <property type="entry name" value="CNOT1_TTP_bind"/>
    <property type="match status" value="1"/>
</dbReference>
<dbReference type="Proteomes" id="UP000242474">
    <property type="component" value="Unassembled WGS sequence"/>
</dbReference>
<keyword evidence="16" id="KW-1185">Reference proteome</keyword>
<evidence type="ECO:0000313" key="15">
    <source>
        <dbReference type="EMBL" id="PIA15624.1"/>
    </source>
</evidence>
<evidence type="ECO:0000256" key="6">
    <source>
        <dbReference type="ARBA" id="ARBA00059181"/>
    </source>
</evidence>
<name>A0A2G5B9E0_COERN</name>
<dbReference type="Gene3D" id="1.25.40.840">
    <property type="entry name" value="CCR4-NOT transcription complex subunit 1 TTP binding domain"/>
    <property type="match status" value="1"/>
</dbReference>
<keyword evidence="4" id="KW-0804">Transcription</keyword>
<dbReference type="InterPro" id="IPR032191">
    <property type="entry name" value="CNOT1_CAF1_bind"/>
</dbReference>
<dbReference type="InterPro" id="IPR055454">
    <property type="entry name" value="CNOT1-like_NOT1_connector"/>
</dbReference>
<feature type="domain" description="CCR4-NOT transcription complex subunit 1-like NOT1 connector" evidence="14">
    <location>
        <begin position="1497"/>
        <end position="1651"/>
    </location>
</feature>
<evidence type="ECO:0000313" key="16">
    <source>
        <dbReference type="Proteomes" id="UP000242474"/>
    </source>
</evidence>
<dbReference type="GO" id="GO:0000289">
    <property type="term" value="P:nuclear-transcribed mRNA poly(A) tail shortening"/>
    <property type="evidence" value="ECO:0007669"/>
    <property type="project" value="UniProtKB-ARBA"/>
</dbReference>
<dbReference type="InterPro" id="IPR032193">
    <property type="entry name" value="CNOT1_TTP_bind"/>
</dbReference>
<accession>A0A2G5B9E0</accession>
<dbReference type="InterPro" id="IPR038535">
    <property type="entry name" value="CNOT1_TTP_bind_sf"/>
</dbReference>
<dbReference type="InterPro" id="IPR032194">
    <property type="entry name" value="CNOT1_HEAT"/>
</dbReference>
<evidence type="ECO:0000256" key="8">
    <source>
        <dbReference type="SAM" id="MobiDB-lite"/>
    </source>
</evidence>
<dbReference type="PANTHER" id="PTHR13162">
    <property type="entry name" value="CCR4-NOT TRANSCRIPTION COMPLEX"/>
    <property type="match status" value="1"/>
</dbReference>
<dbReference type="Gene3D" id="1.25.40.800">
    <property type="match status" value="1"/>
</dbReference>
<feature type="domain" description="CCR4-NOT transcription complex subunit 1 CAF1-binding" evidence="11">
    <location>
        <begin position="921"/>
        <end position="1140"/>
    </location>
</feature>
<keyword evidence="3" id="KW-0805">Transcription regulation</keyword>
<dbReference type="GO" id="GO:0030015">
    <property type="term" value="C:CCR4-NOT core complex"/>
    <property type="evidence" value="ECO:0007669"/>
    <property type="project" value="InterPro"/>
</dbReference>
<dbReference type="Pfam" id="PF12842">
    <property type="entry name" value="DUF3819"/>
    <property type="match status" value="1"/>
</dbReference>
<dbReference type="GO" id="GO:0060090">
    <property type="term" value="F:molecular adaptor activity"/>
    <property type="evidence" value="ECO:0007669"/>
    <property type="project" value="TreeGrafter"/>
</dbReference>
<feature type="region of interest" description="Disordered" evidence="8">
    <location>
        <begin position="290"/>
        <end position="314"/>
    </location>
</feature>
<organism evidence="15 16">
    <name type="scientific">Coemansia reversa (strain ATCC 12441 / NRRL 1564)</name>
    <dbReference type="NCBI Taxonomy" id="763665"/>
    <lineage>
        <taxon>Eukaryota</taxon>
        <taxon>Fungi</taxon>
        <taxon>Fungi incertae sedis</taxon>
        <taxon>Zoopagomycota</taxon>
        <taxon>Kickxellomycotina</taxon>
        <taxon>Kickxellomycetes</taxon>
        <taxon>Kickxellales</taxon>
        <taxon>Kickxellaceae</taxon>
        <taxon>Coemansia</taxon>
    </lineage>
</organism>
<evidence type="ECO:0000256" key="7">
    <source>
        <dbReference type="ARBA" id="ARBA00074459"/>
    </source>
</evidence>
<evidence type="ECO:0000259" key="14">
    <source>
        <dbReference type="Pfam" id="PF25097"/>
    </source>
</evidence>
<comment type="subcellular location">
    <subcellularLocation>
        <location evidence="1">Nucleus</location>
    </subcellularLocation>
</comment>
<comment type="function">
    <text evidence="6">Acts as a component of the CCR4-NOT core complex, which in the nucleus seems to be a general transcription factor, and in the cytoplasm the major mRNA deadenylase involved in mRNA turnover. The NOT protein subcomplex negatively regulates the basal and activated transcription of many genes. Preferentially affects TC-type TATA element-dependent transcription. Could directly or indirectly inhibit component(s) of the general transcription machinery.</text>
</comment>